<keyword evidence="6" id="KW-1133">Transmembrane helix</keyword>
<dbReference type="InterPro" id="IPR000242">
    <property type="entry name" value="PTP_cat"/>
</dbReference>
<dbReference type="PROSITE" id="PS50056">
    <property type="entry name" value="TYR_PHOSPHATASE_2"/>
    <property type="match status" value="1"/>
</dbReference>
<comment type="caution">
    <text evidence="10">The sequence shown here is derived from an EMBL/GenBank/DDBJ whole genome shotgun (WGS) entry which is preliminary data.</text>
</comment>
<feature type="compositionally biased region" description="Polar residues" evidence="5">
    <location>
        <begin position="217"/>
        <end position="234"/>
    </location>
</feature>
<dbReference type="PRINTS" id="PR00700">
    <property type="entry name" value="PRTYPHPHTASE"/>
</dbReference>
<sequence>MLIMRQYSLILVVVAFSNSIQAEMNDTAVSMTPSTTTQPKTVITTQSTSATAKITTLTTTQPSTTTQMTTRQPPTTATNTQLPIMTTRQPPTTTTTTQLPIMTTRQPTTTTTTTQLPIMATRQPPTTTTTTQLPIMTTRQPTTTTTTTQLPIMATRQPSTKTTATQQTSMTTTAQPPPTTTQPPTTTTQPPPTTTQPPPTTTQPPYTMNSEVPMPTTMPTSTDGTEMSTDGTVYTPTTTEPETSSDNTTPPPSNTTTATPNTTVAKSSTTTKPNTTPTQPPEASNPTDGAPPRQKASSPPYYLIGVILFLITVVIVVAFFLLYKRSSRLTERVQRIRSGRKLTKITRKRPIVLSKMKAEVETFHRDDNRLIALQYEDLTKLSPQFNCSEAKKEENMPKNRYINIHPFDHTRVCLPIKDDDVNSDYINANYIPGYTLSKEYIATQGPLPDTINDFWKMIWHEKVSIIVMLTSLKEGHTLKCEQYWPDEVDEVTEYEQYTVEKVAEVTKKTHTCSTLTICCNEDSQNNKQTEGRTVKHFHYSQWKDKSAELEKNDILQFIRTVRQNMKSNDTAPVVVHCSAGVGRTGTYIALDYIQQYIDQHDLNKTIDIYEYVLKLRNNRVLMVQTETQFAFLYDCAVKLVEDKQNKTHDIESDQQTNAEDPVYENTCSNNGVMTTVI</sequence>
<name>A0AAN8J0A6_PATCE</name>
<evidence type="ECO:0000256" key="2">
    <source>
        <dbReference type="ARBA" id="ARBA00022801"/>
    </source>
</evidence>
<dbReference type="GO" id="GO:0004725">
    <property type="term" value="F:protein tyrosine phosphatase activity"/>
    <property type="evidence" value="ECO:0007669"/>
    <property type="project" value="UniProtKB-EC"/>
</dbReference>
<keyword evidence="3" id="KW-0904">Protein phosphatase</keyword>
<feature type="domain" description="Tyrosine-protein phosphatase" evidence="8">
    <location>
        <begin position="371"/>
        <end position="639"/>
    </location>
</feature>
<feature type="transmembrane region" description="Helical" evidence="6">
    <location>
        <begin position="301"/>
        <end position="323"/>
    </location>
</feature>
<feature type="compositionally biased region" description="Low complexity" evidence="5">
    <location>
        <begin position="157"/>
        <end position="174"/>
    </location>
</feature>
<dbReference type="SMART" id="SM00194">
    <property type="entry name" value="PTPc"/>
    <property type="match status" value="1"/>
</dbReference>
<keyword evidence="6" id="KW-0472">Membrane</keyword>
<comment type="catalytic activity">
    <reaction evidence="4">
        <text>O-phospho-L-tyrosyl-[protein] + H2O = L-tyrosyl-[protein] + phosphate</text>
        <dbReference type="Rhea" id="RHEA:10684"/>
        <dbReference type="Rhea" id="RHEA-COMP:10136"/>
        <dbReference type="Rhea" id="RHEA-COMP:20101"/>
        <dbReference type="ChEBI" id="CHEBI:15377"/>
        <dbReference type="ChEBI" id="CHEBI:43474"/>
        <dbReference type="ChEBI" id="CHEBI:46858"/>
        <dbReference type="ChEBI" id="CHEBI:61978"/>
        <dbReference type="EC" id="3.1.3.48"/>
    </reaction>
</comment>
<dbReference type="InterPro" id="IPR016130">
    <property type="entry name" value="Tyr_Pase_AS"/>
</dbReference>
<dbReference type="PANTHER" id="PTHR19134:SF449">
    <property type="entry name" value="TYROSINE-PROTEIN PHOSPHATASE 1"/>
    <property type="match status" value="1"/>
</dbReference>
<evidence type="ECO:0000256" key="5">
    <source>
        <dbReference type="SAM" id="MobiDB-lite"/>
    </source>
</evidence>
<dbReference type="Proteomes" id="UP001347796">
    <property type="component" value="Unassembled WGS sequence"/>
</dbReference>
<evidence type="ECO:0000256" key="1">
    <source>
        <dbReference type="ARBA" id="ARBA00013064"/>
    </source>
</evidence>
<dbReference type="InterPro" id="IPR003595">
    <property type="entry name" value="Tyr_Pase_cat"/>
</dbReference>
<evidence type="ECO:0000313" key="11">
    <source>
        <dbReference type="Proteomes" id="UP001347796"/>
    </source>
</evidence>
<evidence type="ECO:0000259" key="9">
    <source>
        <dbReference type="PROSITE" id="PS50056"/>
    </source>
</evidence>
<dbReference type="InterPro" id="IPR050348">
    <property type="entry name" value="Protein-Tyr_Phosphatase"/>
</dbReference>
<gene>
    <name evidence="10" type="ORF">SNE40_020413</name>
</gene>
<dbReference type="InterPro" id="IPR000387">
    <property type="entry name" value="Tyr_Pase_dom"/>
</dbReference>
<dbReference type="PROSITE" id="PS00383">
    <property type="entry name" value="TYR_PHOSPHATASE_1"/>
    <property type="match status" value="1"/>
</dbReference>
<feature type="chain" id="PRO_5042992238" description="protein-tyrosine-phosphatase" evidence="7">
    <location>
        <begin position="23"/>
        <end position="677"/>
    </location>
</feature>
<feature type="compositionally biased region" description="Pro residues" evidence="5">
    <location>
        <begin position="189"/>
        <end position="202"/>
    </location>
</feature>
<evidence type="ECO:0000256" key="3">
    <source>
        <dbReference type="ARBA" id="ARBA00022912"/>
    </source>
</evidence>
<organism evidence="10 11">
    <name type="scientific">Patella caerulea</name>
    <name type="common">Rayed Mediterranean limpet</name>
    <dbReference type="NCBI Taxonomy" id="87958"/>
    <lineage>
        <taxon>Eukaryota</taxon>
        <taxon>Metazoa</taxon>
        <taxon>Spiralia</taxon>
        <taxon>Lophotrochozoa</taxon>
        <taxon>Mollusca</taxon>
        <taxon>Gastropoda</taxon>
        <taxon>Patellogastropoda</taxon>
        <taxon>Patelloidea</taxon>
        <taxon>Patellidae</taxon>
        <taxon>Patella</taxon>
    </lineage>
</organism>
<accession>A0AAN8J0A6</accession>
<keyword evidence="11" id="KW-1185">Reference proteome</keyword>
<dbReference type="EC" id="3.1.3.48" evidence="1"/>
<dbReference type="PROSITE" id="PS50055">
    <property type="entry name" value="TYR_PHOSPHATASE_PTP"/>
    <property type="match status" value="1"/>
</dbReference>
<protein>
    <recommendedName>
        <fullName evidence="1">protein-tyrosine-phosphatase</fullName>
        <ecNumber evidence="1">3.1.3.48</ecNumber>
    </recommendedName>
</protein>
<dbReference type="InterPro" id="IPR029021">
    <property type="entry name" value="Prot-tyrosine_phosphatase-like"/>
</dbReference>
<evidence type="ECO:0000256" key="4">
    <source>
        <dbReference type="ARBA" id="ARBA00051722"/>
    </source>
</evidence>
<evidence type="ECO:0000256" key="6">
    <source>
        <dbReference type="SAM" id="Phobius"/>
    </source>
</evidence>
<keyword evidence="7" id="KW-0732">Signal</keyword>
<dbReference type="AlphaFoldDB" id="A0AAN8J0A6"/>
<dbReference type="SMART" id="SM00404">
    <property type="entry name" value="PTPc_motif"/>
    <property type="match status" value="1"/>
</dbReference>
<reference evidence="10 11" key="1">
    <citation type="submission" date="2024-01" db="EMBL/GenBank/DDBJ databases">
        <title>The genome of the rayed Mediterranean limpet Patella caerulea (Linnaeus, 1758).</title>
        <authorList>
            <person name="Anh-Thu Weber A."/>
            <person name="Halstead-Nussloch G."/>
        </authorList>
    </citation>
    <scope>NUCLEOTIDE SEQUENCE [LARGE SCALE GENOMIC DNA]</scope>
    <source>
        <strain evidence="10">AATW-2023a</strain>
        <tissue evidence="10">Whole specimen</tissue>
    </source>
</reference>
<feature type="region of interest" description="Disordered" evidence="5">
    <location>
        <begin position="139"/>
        <end position="296"/>
    </location>
</feature>
<evidence type="ECO:0000256" key="7">
    <source>
        <dbReference type="SAM" id="SignalP"/>
    </source>
</evidence>
<dbReference type="CDD" id="cd00047">
    <property type="entry name" value="PTPc"/>
    <property type="match status" value="1"/>
</dbReference>
<feature type="compositionally biased region" description="Low complexity" evidence="5">
    <location>
        <begin position="235"/>
        <end position="277"/>
    </location>
</feature>
<dbReference type="PANTHER" id="PTHR19134">
    <property type="entry name" value="RECEPTOR-TYPE TYROSINE-PROTEIN PHOSPHATASE"/>
    <property type="match status" value="1"/>
</dbReference>
<feature type="domain" description="Tyrosine specific protein phosphatases" evidence="9">
    <location>
        <begin position="552"/>
        <end position="630"/>
    </location>
</feature>
<evidence type="ECO:0000313" key="10">
    <source>
        <dbReference type="EMBL" id="KAK6169339.1"/>
    </source>
</evidence>
<dbReference type="SUPFAM" id="SSF52799">
    <property type="entry name" value="(Phosphotyrosine protein) phosphatases II"/>
    <property type="match status" value="1"/>
</dbReference>
<feature type="compositionally biased region" description="Low complexity" evidence="5">
    <location>
        <begin position="139"/>
        <end position="149"/>
    </location>
</feature>
<dbReference type="Pfam" id="PF00102">
    <property type="entry name" value="Y_phosphatase"/>
    <property type="match status" value="1"/>
</dbReference>
<dbReference type="Gene3D" id="3.90.190.10">
    <property type="entry name" value="Protein tyrosine phosphatase superfamily"/>
    <property type="match status" value="1"/>
</dbReference>
<dbReference type="EMBL" id="JAZGQO010000015">
    <property type="protein sequence ID" value="KAK6169339.1"/>
    <property type="molecule type" value="Genomic_DNA"/>
</dbReference>
<keyword evidence="6" id="KW-0812">Transmembrane</keyword>
<keyword evidence="2" id="KW-0378">Hydrolase</keyword>
<proteinExistence type="predicted"/>
<dbReference type="FunFam" id="3.90.190.10:FF:000102">
    <property type="entry name" value="Receptor-type tyrosine-protein phosphatase"/>
    <property type="match status" value="1"/>
</dbReference>
<evidence type="ECO:0000259" key="8">
    <source>
        <dbReference type="PROSITE" id="PS50055"/>
    </source>
</evidence>
<feature type="signal peptide" evidence="7">
    <location>
        <begin position="1"/>
        <end position="22"/>
    </location>
</feature>
<feature type="region of interest" description="Disordered" evidence="5">
    <location>
        <begin position="60"/>
        <end position="79"/>
    </location>
</feature>